<organism evidence="5 6">
    <name type="scientific">Pandoraea thiooxydans</name>
    <dbReference type="NCBI Taxonomy" id="445709"/>
    <lineage>
        <taxon>Bacteria</taxon>
        <taxon>Pseudomonadati</taxon>
        <taxon>Pseudomonadota</taxon>
        <taxon>Betaproteobacteria</taxon>
        <taxon>Burkholderiales</taxon>
        <taxon>Burkholderiaceae</taxon>
        <taxon>Pandoraea</taxon>
    </lineage>
</organism>
<dbReference type="SUPFAM" id="SSF51206">
    <property type="entry name" value="cAMP-binding domain-like"/>
    <property type="match status" value="1"/>
</dbReference>
<dbReference type="SUPFAM" id="SSF46785">
    <property type="entry name" value="Winged helix' DNA-binding domain"/>
    <property type="match status" value="1"/>
</dbReference>
<proteinExistence type="predicted"/>
<protein>
    <submittedName>
        <fullName evidence="5">Crp/Fnr family transcriptional regulator</fullName>
    </submittedName>
</protein>
<name>A0A0G3EUA7_9BURK</name>
<keyword evidence="3" id="KW-0804">Transcription</keyword>
<dbReference type="EMBL" id="CP011568">
    <property type="protein sequence ID" value="AKJ68897.1"/>
    <property type="molecule type" value="Genomic_DNA"/>
</dbReference>
<dbReference type="Gene3D" id="2.60.120.10">
    <property type="entry name" value="Jelly Rolls"/>
    <property type="match status" value="1"/>
</dbReference>
<dbReference type="InterPro" id="IPR050397">
    <property type="entry name" value="Env_Response_Regulators"/>
</dbReference>
<dbReference type="PATRIC" id="fig|445709.3.peg.2645"/>
<reference evidence="6" key="1">
    <citation type="submission" date="2015-06" db="EMBL/GenBank/DDBJ databases">
        <authorList>
            <person name="Lim Y.L."/>
            <person name="Ee R."/>
            <person name="Yong D."/>
            <person name="How K.Y."/>
            <person name="Yin W.F."/>
            <person name="Chan K.G."/>
        </authorList>
    </citation>
    <scope>NUCLEOTIDE SEQUENCE [LARGE SCALE GENOMIC DNA]</scope>
    <source>
        <strain evidence="6">DSM 25325</strain>
    </source>
</reference>
<dbReference type="InterPro" id="IPR036390">
    <property type="entry name" value="WH_DNA-bd_sf"/>
</dbReference>
<evidence type="ECO:0000256" key="1">
    <source>
        <dbReference type="ARBA" id="ARBA00023015"/>
    </source>
</evidence>
<evidence type="ECO:0000256" key="2">
    <source>
        <dbReference type="ARBA" id="ARBA00023125"/>
    </source>
</evidence>
<keyword evidence="2" id="KW-0238">DNA-binding</keyword>
<evidence type="ECO:0000256" key="3">
    <source>
        <dbReference type="ARBA" id="ARBA00023163"/>
    </source>
</evidence>
<feature type="domain" description="HTH crp-type" evidence="4">
    <location>
        <begin position="150"/>
        <end position="216"/>
    </location>
</feature>
<dbReference type="SMART" id="SM00419">
    <property type="entry name" value="HTH_CRP"/>
    <property type="match status" value="1"/>
</dbReference>
<dbReference type="Proteomes" id="UP000036700">
    <property type="component" value="Chromosome"/>
</dbReference>
<keyword evidence="1" id="KW-0805">Transcription regulation</keyword>
<dbReference type="KEGG" id="ptx:ABW99_12445"/>
<evidence type="ECO:0000313" key="6">
    <source>
        <dbReference type="Proteomes" id="UP000036700"/>
    </source>
</evidence>
<keyword evidence="6" id="KW-1185">Reference proteome</keyword>
<sequence length="258" mass="28630">MPDARGDPQSIHQNGLLSALPLDEWAALEPNLRLVRLKVGRLLSDVGETFDSVYFPTTAIVSILYLQEDGLTMEVASVGSEGMVGVSVVAGEGVTLDRAEVRHAGYSYVLNARLFKREFERGGYLQHLMLLYFQARMAQVAQSALCNRRHSIKERLCSWLLLTQDRLTSPEIDTTQDMIANMLGVRREGVTAAVKVLQDAGLIQGRRGHISILDRPGLERQACECYGIIKREFARLLPDSAPPQVMQSGQLLQLVPSR</sequence>
<dbReference type="InterPro" id="IPR012318">
    <property type="entry name" value="HTH_CRP"/>
</dbReference>
<dbReference type="PANTHER" id="PTHR24567">
    <property type="entry name" value="CRP FAMILY TRANSCRIPTIONAL REGULATORY PROTEIN"/>
    <property type="match status" value="1"/>
</dbReference>
<dbReference type="GO" id="GO:0003700">
    <property type="term" value="F:DNA-binding transcription factor activity"/>
    <property type="evidence" value="ECO:0007669"/>
    <property type="project" value="TreeGrafter"/>
</dbReference>
<accession>A0A0G3EUA7</accession>
<dbReference type="STRING" id="445709.ABW99_12445"/>
<dbReference type="GO" id="GO:0005829">
    <property type="term" value="C:cytosol"/>
    <property type="evidence" value="ECO:0007669"/>
    <property type="project" value="TreeGrafter"/>
</dbReference>
<dbReference type="PROSITE" id="PS51063">
    <property type="entry name" value="HTH_CRP_2"/>
    <property type="match status" value="1"/>
</dbReference>
<dbReference type="GO" id="GO:0003677">
    <property type="term" value="F:DNA binding"/>
    <property type="evidence" value="ECO:0007669"/>
    <property type="project" value="UniProtKB-KW"/>
</dbReference>
<dbReference type="InterPro" id="IPR018490">
    <property type="entry name" value="cNMP-bd_dom_sf"/>
</dbReference>
<dbReference type="AlphaFoldDB" id="A0A0G3EUA7"/>
<dbReference type="Pfam" id="PF13545">
    <property type="entry name" value="HTH_Crp_2"/>
    <property type="match status" value="1"/>
</dbReference>
<evidence type="ECO:0000259" key="4">
    <source>
        <dbReference type="PROSITE" id="PS51063"/>
    </source>
</evidence>
<gene>
    <name evidence="5" type="ORF">ABW99_12445</name>
</gene>
<dbReference type="RefSeq" id="WP_047214794.1">
    <property type="nucleotide sequence ID" value="NZ_CP011568.3"/>
</dbReference>
<evidence type="ECO:0000313" key="5">
    <source>
        <dbReference type="EMBL" id="AKJ68897.1"/>
    </source>
</evidence>
<dbReference type="OrthoDB" id="8969464at2"/>
<dbReference type="InterPro" id="IPR014710">
    <property type="entry name" value="RmlC-like_jellyroll"/>
</dbReference>
<dbReference type="PANTHER" id="PTHR24567:SF74">
    <property type="entry name" value="HTH-TYPE TRANSCRIPTIONAL REGULATOR ARCR"/>
    <property type="match status" value="1"/>
</dbReference>